<dbReference type="GO" id="GO:0008237">
    <property type="term" value="F:metallopeptidase activity"/>
    <property type="evidence" value="ECO:0007669"/>
    <property type="project" value="InterPro"/>
</dbReference>
<gene>
    <name evidence="3" type="ORF">GJ700_08090</name>
</gene>
<dbReference type="Proteomes" id="UP000446768">
    <property type="component" value="Unassembled WGS sequence"/>
</dbReference>
<dbReference type="EMBL" id="WKJJ01000004">
    <property type="protein sequence ID" value="MRV71685.1"/>
    <property type="molecule type" value="Genomic_DNA"/>
</dbReference>
<dbReference type="SUPFAM" id="SSF55486">
    <property type="entry name" value="Metalloproteases ('zincins'), catalytic domain"/>
    <property type="match status" value="1"/>
</dbReference>
<protein>
    <recommendedName>
        <fullName evidence="2">Ricin B lectin domain-containing protein</fullName>
    </recommendedName>
</protein>
<feature type="domain" description="Ricin B lectin" evidence="2">
    <location>
        <begin position="235"/>
        <end position="308"/>
    </location>
</feature>
<comment type="caution">
    <text evidence="3">The sequence shown here is derived from an EMBL/GenBank/DDBJ whole genome shotgun (WGS) entry which is preliminary data.</text>
</comment>
<organism evidence="3 4">
    <name type="scientific">Pseudoduganella rivuli</name>
    <dbReference type="NCBI Taxonomy" id="2666085"/>
    <lineage>
        <taxon>Bacteria</taxon>
        <taxon>Pseudomonadati</taxon>
        <taxon>Pseudomonadota</taxon>
        <taxon>Betaproteobacteria</taxon>
        <taxon>Burkholderiales</taxon>
        <taxon>Oxalobacteraceae</taxon>
        <taxon>Telluria group</taxon>
        <taxon>Pseudoduganella</taxon>
    </lineage>
</organism>
<feature type="transmembrane region" description="Helical" evidence="1">
    <location>
        <begin position="12"/>
        <end position="31"/>
    </location>
</feature>
<keyword evidence="1" id="KW-0812">Transmembrane</keyword>
<dbReference type="InterPro" id="IPR035992">
    <property type="entry name" value="Ricin_B-like_lectins"/>
</dbReference>
<keyword evidence="4" id="KW-1185">Reference proteome</keyword>
<reference evidence="3 4" key="1">
    <citation type="submission" date="2019-11" db="EMBL/GenBank/DDBJ databases">
        <title>Novel species isolated from a subtropical stream in China.</title>
        <authorList>
            <person name="Lu H."/>
        </authorList>
    </citation>
    <scope>NUCLEOTIDE SEQUENCE [LARGE SCALE GENOMIC DNA]</scope>
    <source>
        <strain evidence="3 4">FT92W</strain>
    </source>
</reference>
<dbReference type="InterPro" id="IPR000772">
    <property type="entry name" value="Ricin_B_lectin"/>
</dbReference>
<dbReference type="InterPro" id="IPR024079">
    <property type="entry name" value="MetalloPept_cat_dom_sf"/>
</dbReference>
<dbReference type="CDD" id="cd00161">
    <property type="entry name" value="beta-trefoil_Ricin-like"/>
    <property type="match status" value="1"/>
</dbReference>
<proteinExistence type="predicted"/>
<dbReference type="Pfam" id="PF14200">
    <property type="entry name" value="RicinB_lectin_2"/>
    <property type="match status" value="1"/>
</dbReference>
<dbReference type="AlphaFoldDB" id="A0A7X2LQS8"/>
<evidence type="ECO:0000259" key="2">
    <source>
        <dbReference type="Pfam" id="PF14200"/>
    </source>
</evidence>
<name>A0A7X2LQS8_9BURK</name>
<evidence type="ECO:0000256" key="1">
    <source>
        <dbReference type="SAM" id="Phobius"/>
    </source>
</evidence>
<dbReference type="SUPFAM" id="SSF50370">
    <property type="entry name" value="Ricin B-like lectins"/>
    <property type="match status" value="1"/>
</dbReference>
<dbReference type="RefSeq" id="WP_154372421.1">
    <property type="nucleotide sequence ID" value="NZ_WKJJ01000004.1"/>
</dbReference>
<dbReference type="Gene3D" id="3.40.390.10">
    <property type="entry name" value="Collagenase (Catalytic Domain)"/>
    <property type="match status" value="1"/>
</dbReference>
<evidence type="ECO:0000313" key="3">
    <source>
        <dbReference type="EMBL" id="MRV71685.1"/>
    </source>
</evidence>
<sequence length="376" mass="42530">MEMKKMLIEASVLVKAVIFFSIMIFSGTYGVRSASASTAGSDVAWQQLNGEINVCWENFDDRYSTEAGWVKNSIFETWQKYGNVKFVGWGPCRSESRGVRIKIDDSNPLVRELGRKLDGMKNGMVLNFDFVKWGNSSCTSRREDCVRNHAVHEFGHALGLAHEHNTAGPEVCRSENQGSSGDWPLTIYDPDSIMNYCRSGSTLGGWNLSRGDVDGIKTIYPKYIPADIPDGRNGQLITQQSAQCLHVQGADGQRRRLLMQWPCQRTAEFYFSFHKLGPGEYQLRSPYSGNCFHYSTNGNELRAPLMQWECAETEEFRFKIDSAGTDSWGQEWFRIRGSRKGSEACFHVLEGPTKEPRKPMAAWTCLNGPEYLFTIK</sequence>
<accession>A0A7X2LQS8</accession>
<dbReference type="Gene3D" id="2.80.10.50">
    <property type="match status" value="1"/>
</dbReference>
<keyword evidence="1" id="KW-0472">Membrane</keyword>
<evidence type="ECO:0000313" key="4">
    <source>
        <dbReference type="Proteomes" id="UP000446768"/>
    </source>
</evidence>
<keyword evidence="1" id="KW-1133">Transmembrane helix</keyword>